<accession>Q757G3</accession>
<dbReference type="AlphaFoldDB" id="Q757G3"/>
<sequence>MSTIMYTCNACMIQFKSSDLQRYHMKTEWHRYNLKRRIADLPPIDADIFTQKMQISEREKRLHEVDEFGFPVLKPVGHSGGRRRNTNGAILRGRRDGDGKKKAPFRSDSPALSIASQMSKISVRSTDYDEHSASEYAFTDESQAESEDITDKEDAGEDGEERPDVVDCVYCGVHCNTVAENLDHMSVAHGLYVPERRYLENAAGLINFLIERIVISKRCMCCNFHGSSLESIRAHVASKSHCRIPYESKEERATIAAYYNFNEDQVADNTAVSDSESDPDLSIEDTEEEDINSNYTIAHVDDTGVELTLPTGTRLGHRSMRRFYRQNLALPSTQADGTRTLAVVDRRFAGGISANEYARNMKHSQLLASRAQSKNIKRQAKRDNFQKHYRDELLQ</sequence>
<dbReference type="InterPro" id="IPR036236">
    <property type="entry name" value="Znf_C2H2_sf"/>
</dbReference>
<dbReference type="SUPFAM" id="SSF57667">
    <property type="entry name" value="beta-beta-alpha zinc fingers"/>
    <property type="match status" value="1"/>
</dbReference>
<dbReference type="EMBL" id="AE016818">
    <property type="protein sequence ID" value="AAS52734.1"/>
    <property type="molecule type" value="Genomic_DNA"/>
</dbReference>
<dbReference type="InParanoid" id="Q757G3"/>
<dbReference type="PANTHER" id="PTHR13182:SF8">
    <property type="entry name" value="CYTOPLASMIC 60S SUBUNIT BIOGENESIS FACTOR ZNF622"/>
    <property type="match status" value="1"/>
</dbReference>
<dbReference type="PANTHER" id="PTHR13182">
    <property type="entry name" value="ZINC FINGER PROTEIN 622"/>
    <property type="match status" value="1"/>
</dbReference>
<organism evidence="3 4">
    <name type="scientific">Eremothecium gossypii (strain ATCC 10895 / CBS 109.51 / FGSC 9923 / NRRL Y-1056)</name>
    <name type="common">Yeast</name>
    <name type="synonym">Ashbya gossypii</name>
    <dbReference type="NCBI Taxonomy" id="284811"/>
    <lineage>
        <taxon>Eukaryota</taxon>
        <taxon>Fungi</taxon>
        <taxon>Dikarya</taxon>
        <taxon>Ascomycota</taxon>
        <taxon>Saccharomycotina</taxon>
        <taxon>Saccharomycetes</taxon>
        <taxon>Saccharomycetales</taxon>
        <taxon>Saccharomycetaceae</taxon>
        <taxon>Eremothecium</taxon>
    </lineage>
</organism>
<evidence type="ECO:0000313" key="3">
    <source>
        <dbReference type="EMBL" id="AAS52734.1"/>
    </source>
</evidence>
<feature type="region of interest" description="Disordered" evidence="1">
    <location>
        <begin position="76"/>
        <end position="112"/>
    </location>
</feature>
<dbReference type="GO" id="GO:0030687">
    <property type="term" value="C:preribosome, large subunit precursor"/>
    <property type="evidence" value="ECO:0000318"/>
    <property type="project" value="GO_Central"/>
</dbReference>
<dbReference type="OrthoDB" id="19329at2759"/>
<dbReference type="STRING" id="284811.Q757G3"/>
<evidence type="ECO:0000259" key="2">
    <source>
        <dbReference type="PROSITE" id="PS00028"/>
    </source>
</evidence>
<dbReference type="Pfam" id="PF12756">
    <property type="entry name" value="zf-C2H2_2"/>
    <property type="match status" value="1"/>
</dbReference>
<dbReference type="Proteomes" id="UP000000591">
    <property type="component" value="Chromosome V"/>
</dbReference>
<dbReference type="GO" id="GO:0042273">
    <property type="term" value="P:ribosomal large subunit biogenesis"/>
    <property type="evidence" value="ECO:0000318"/>
    <property type="project" value="GO_Central"/>
</dbReference>
<dbReference type="eggNOG" id="KOG2785">
    <property type="taxonomic scope" value="Eukaryota"/>
</dbReference>
<evidence type="ECO:0000256" key="1">
    <source>
        <dbReference type="SAM" id="MobiDB-lite"/>
    </source>
</evidence>
<evidence type="ECO:0000313" key="4">
    <source>
        <dbReference type="Proteomes" id="UP000000591"/>
    </source>
</evidence>
<reference evidence="4" key="2">
    <citation type="journal article" date="2013" name="G3 (Bethesda)">
        <title>Genomes of Ashbya fungi isolated from insects reveal four mating-type loci, numerous translocations, lack of transposons, and distinct gene duplications.</title>
        <authorList>
            <person name="Dietrich F.S."/>
            <person name="Voegeli S."/>
            <person name="Kuo S."/>
            <person name="Philippsen P."/>
        </authorList>
    </citation>
    <scope>GENOME REANNOTATION</scope>
    <source>
        <strain evidence="4">ATCC 10895 / CBS 109.51 / FGSC 9923 / NRRL Y-1056</strain>
    </source>
</reference>
<dbReference type="HOGENOM" id="CLU_018787_1_1_1"/>
<dbReference type="InterPro" id="IPR041661">
    <property type="entry name" value="ZN622/Rei1/Reh1_Znf-C2H2"/>
</dbReference>
<dbReference type="SMART" id="SM00355">
    <property type="entry name" value="ZnF_C2H2"/>
    <property type="match status" value="3"/>
</dbReference>
<feature type="domain" description="C2H2-type" evidence="2">
    <location>
        <begin position="8"/>
        <end position="30"/>
    </location>
</feature>
<protein>
    <submittedName>
        <fullName evidence="3">AER050Cp</fullName>
    </submittedName>
</protein>
<dbReference type="KEGG" id="ago:AGOS_AER050C"/>
<gene>
    <name evidence="3" type="ORF">AGOS_AER050C</name>
</gene>
<feature type="region of interest" description="Disordered" evidence="1">
    <location>
        <begin position="134"/>
        <end position="161"/>
    </location>
</feature>
<dbReference type="InterPro" id="IPR013087">
    <property type="entry name" value="Znf_C2H2_type"/>
</dbReference>
<dbReference type="RefSeq" id="NP_984910.1">
    <property type="nucleotide sequence ID" value="NM_210264.1"/>
</dbReference>
<reference evidence="3 4" key="1">
    <citation type="journal article" date="2004" name="Science">
        <title>The Ashbya gossypii genome as a tool for mapping the ancient Saccharomyces cerevisiae genome.</title>
        <authorList>
            <person name="Dietrich F.S."/>
            <person name="Voegeli S."/>
            <person name="Brachat S."/>
            <person name="Lerch A."/>
            <person name="Gates K."/>
            <person name="Steiner S."/>
            <person name="Mohr C."/>
            <person name="Pohlmann R."/>
            <person name="Luedi P."/>
            <person name="Choi S."/>
            <person name="Wing R.A."/>
            <person name="Flavier A."/>
            <person name="Gaffney T.D."/>
            <person name="Philippsen P."/>
        </authorList>
    </citation>
    <scope>NUCLEOTIDE SEQUENCE [LARGE SCALE GENOMIC DNA]</scope>
    <source>
        <strain evidence="4">ATCC 10895 / CBS 109.51 / FGSC 9923 / NRRL Y-1056</strain>
    </source>
</reference>
<dbReference type="PROSITE" id="PS00028">
    <property type="entry name" value="ZINC_FINGER_C2H2_1"/>
    <property type="match status" value="1"/>
</dbReference>
<dbReference type="GeneID" id="4621112"/>
<name>Q757G3_EREGS</name>
<keyword evidence="4" id="KW-1185">Reference proteome</keyword>
<feature type="compositionally biased region" description="Acidic residues" evidence="1">
    <location>
        <begin position="142"/>
        <end position="161"/>
    </location>
</feature>
<dbReference type="OMA" id="QRYHMKT"/>
<proteinExistence type="predicted"/>
<dbReference type="InterPro" id="IPR040025">
    <property type="entry name" value="Znf622/Rei1/Reh1"/>
</dbReference>
<dbReference type="FunCoup" id="Q757G3">
    <property type="interactions" value="616"/>
</dbReference>